<evidence type="ECO:0000256" key="5">
    <source>
        <dbReference type="SAM" id="Phobius"/>
    </source>
</evidence>
<keyword evidence="8" id="KW-1185">Reference proteome</keyword>
<comment type="caution">
    <text evidence="7">The sequence shown here is derived from an EMBL/GenBank/DDBJ whole genome shotgun (WGS) entry which is preliminary data.</text>
</comment>
<sequence length="296" mass="33789">MRMPPPERRLSRYFLDSSKRSKSRTMSKLTFLPILLTLVPFLTPLASAQDEPRHKEIDENYQKLIPFTEIPLGCDNTDNGYAIVDGGLEKCDVYLKEDKQMENHEDGDYEKYKCKHLRVNGKINSLTGKCECDHNWKGPICNEYIGCPETYSLHNGVCTPNKCQHNGQLALGSKHIECTCKAPWDGRFCERLACWRMAQKEHERRWRNAHDHCKCADGFEGENCDKIVFCKNGELSGGRCECAEGWKGELCERKCIPNQTCAAARFSSTNLFILFIAAICGSWIAVSILEQARRHI</sequence>
<protein>
    <submittedName>
        <fullName evidence="7">EGF-like domain-containing protein C02B10.3</fullName>
    </submittedName>
</protein>
<name>A0AAD4QVK9_9BILA</name>
<gene>
    <name evidence="7" type="ORF">DdX_14464</name>
</gene>
<dbReference type="InterPro" id="IPR000742">
    <property type="entry name" value="EGF"/>
</dbReference>
<reference evidence="7" key="1">
    <citation type="submission" date="2022-01" db="EMBL/GenBank/DDBJ databases">
        <title>Genome Sequence Resource for Two Populations of Ditylenchus destructor, the Migratory Endoparasitic Phytonematode.</title>
        <authorList>
            <person name="Zhang H."/>
            <person name="Lin R."/>
            <person name="Xie B."/>
        </authorList>
    </citation>
    <scope>NUCLEOTIDE SEQUENCE</scope>
    <source>
        <strain evidence="7">BazhouSP</strain>
    </source>
</reference>
<dbReference type="PROSITE" id="PS00022">
    <property type="entry name" value="EGF_1"/>
    <property type="match status" value="2"/>
</dbReference>
<feature type="domain" description="EGF-like" evidence="6">
    <location>
        <begin position="154"/>
        <end position="190"/>
    </location>
</feature>
<keyword evidence="5" id="KW-0812">Transmembrane</keyword>
<dbReference type="Gene3D" id="2.10.25.10">
    <property type="entry name" value="Laminin"/>
    <property type="match status" value="2"/>
</dbReference>
<dbReference type="PANTHER" id="PTHR11219">
    <property type="entry name" value="TENEURIN AND N-ACETYLGLUCOSAMINE-1-PHOSPHODIESTER ALPHA-N-ACETYLGLUCOSAMINIDASE"/>
    <property type="match status" value="1"/>
</dbReference>
<keyword evidence="5" id="KW-1133">Transmembrane helix</keyword>
<dbReference type="PROSITE" id="PS01186">
    <property type="entry name" value="EGF_2"/>
    <property type="match status" value="1"/>
</dbReference>
<dbReference type="GO" id="GO:0008045">
    <property type="term" value="P:motor neuron axon guidance"/>
    <property type="evidence" value="ECO:0007669"/>
    <property type="project" value="TreeGrafter"/>
</dbReference>
<keyword evidence="5" id="KW-0472">Membrane</keyword>
<accession>A0AAD4QVK9</accession>
<evidence type="ECO:0000256" key="3">
    <source>
        <dbReference type="ARBA" id="ARBA00023157"/>
    </source>
</evidence>
<proteinExistence type="predicted"/>
<dbReference type="PANTHER" id="PTHR11219:SF69">
    <property type="entry name" value="TENEURIN-A"/>
    <property type="match status" value="1"/>
</dbReference>
<dbReference type="EMBL" id="JAKKPZ010000072">
    <property type="protein sequence ID" value="KAI1704101.1"/>
    <property type="molecule type" value="Genomic_DNA"/>
</dbReference>
<dbReference type="Proteomes" id="UP001201812">
    <property type="component" value="Unassembled WGS sequence"/>
</dbReference>
<feature type="transmembrane region" description="Helical" evidence="5">
    <location>
        <begin position="271"/>
        <end position="289"/>
    </location>
</feature>
<evidence type="ECO:0000256" key="1">
    <source>
        <dbReference type="ARBA" id="ARBA00022536"/>
    </source>
</evidence>
<organism evidence="7 8">
    <name type="scientific">Ditylenchus destructor</name>
    <dbReference type="NCBI Taxonomy" id="166010"/>
    <lineage>
        <taxon>Eukaryota</taxon>
        <taxon>Metazoa</taxon>
        <taxon>Ecdysozoa</taxon>
        <taxon>Nematoda</taxon>
        <taxon>Chromadorea</taxon>
        <taxon>Rhabditida</taxon>
        <taxon>Tylenchina</taxon>
        <taxon>Tylenchomorpha</taxon>
        <taxon>Sphaerularioidea</taxon>
        <taxon>Anguinidae</taxon>
        <taxon>Anguininae</taxon>
        <taxon>Ditylenchus</taxon>
    </lineage>
</organism>
<evidence type="ECO:0000256" key="4">
    <source>
        <dbReference type="PROSITE-ProRule" id="PRU00076"/>
    </source>
</evidence>
<evidence type="ECO:0000259" key="6">
    <source>
        <dbReference type="PROSITE" id="PS50026"/>
    </source>
</evidence>
<evidence type="ECO:0000313" key="8">
    <source>
        <dbReference type="Proteomes" id="UP001201812"/>
    </source>
</evidence>
<keyword evidence="3 4" id="KW-1015">Disulfide bond</keyword>
<dbReference type="PROSITE" id="PS50026">
    <property type="entry name" value="EGF_3"/>
    <property type="match status" value="1"/>
</dbReference>
<keyword evidence="1 4" id="KW-0245">EGF-like domain</keyword>
<dbReference type="InterPro" id="IPR051216">
    <property type="entry name" value="Teneurin"/>
</dbReference>
<dbReference type="SUPFAM" id="SSF57196">
    <property type="entry name" value="EGF/Laminin"/>
    <property type="match status" value="1"/>
</dbReference>
<keyword evidence="2" id="KW-0677">Repeat</keyword>
<feature type="disulfide bond" evidence="4">
    <location>
        <begin position="180"/>
        <end position="189"/>
    </location>
</feature>
<comment type="caution">
    <text evidence="4">Lacks conserved residue(s) required for the propagation of feature annotation.</text>
</comment>
<evidence type="ECO:0000313" key="7">
    <source>
        <dbReference type="EMBL" id="KAI1704101.1"/>
    </source>
</evidence>
<evidence type="ECO:0000256" key="2">
    <source>
        <dbReference type="ARBA" id="ARBA00022737"/>
    </source>
</evidence>
<dbReference type="AlphaFoldDB" id="A0AAD4QVK9"/>